<proteinExistence type="predicted"/>
<gene>
    <name evidence="1" type="ORF">AN396_10060</name>
</gene>
<dbReference type="Proteomes" id="UP000188605">
    <property type="component" value="Unassembled WGS sequence"/>
</dbReference>
<protein>
    <submittedName>
        <fullName evidence="1">Uncharacterized protein</fullName>
    </submittedName>
</protein>
<evidence type="ECO:0000313" key="1">
    <source>
        <dbReference type="EMBL" id="ONI38749.1"/>
    </source>
</evidence>
<keyword evidence="2" id="KW-1185">Reference proteome</keyword>
<dbReference type="EMBL" id="LJDB01000079">
    <property type="protein sequence ID" value="ONI38749.1"/>
    <property type="molecule type" value="Genomic_DNA"/>
</dbReference>
<evidence type="ECO:0000313" key="2">
    <source>
        <dbReference type="Proteomes" id="UP000188605"/>
    </source>
</evidence>
<reference evidence="1" key="1">
    <citation type="submission" date="2016-08" db="EMBL/GenBank/DDBJ databases">
        <authorList>
            <person name="Ngugi D.K."/>
            <person name="Miyake S."/>
            <person name="Stingl U."/>
        </authorList>
    </citation>
    <scope>NUCLEOTIDE SEQUENCE</scope>
    <source>
        <strain evidence="1">SCG-B11WGA-EpuloA1</strain>
    </source>
</reference>
<organism evidence="1 2">
    <name type="scientific">Candidatus Epulonipiscium fishelsonii</name>
    <dbReference type="NCBI Taxonomy" id="77094"/>
    <lineage>
        <taxon>Bacteria</taxon>
        <taxon>Bacillati</taxon>
        <taxon>Bacillota</taxon>
        <taxon>Clostridia</taxon>
        <taxon>Lachnospirales</taxon>
        <taxon>Lachnospiraceae</taxon>
        <taxon>Candidatus Epulonipiscium</taxon>
    </lineage>
</organism>
<sequence>MNKKSKIISFINMKGGVGKTTLTINIAKRLSSIGHKVLVIDTDPQFNATQSLLEHKFKEESSIEDIDQDNDEMYTKVYKDILKNDQTLLQLFQASSEITFDPLMPIEISSNLDLVAGDLRLIKVISGDNSTKVGIFDSYLDEYNFKSTYDYILIDCSPMWSILTYASLTASDYYVIPSKVDFHASLGIKLLRQTIKENVLDGYIHKATKKKLTPLGVVFTLTTKKTRVEQKTKELLERENPDLKFFKSSLPYMASVPNKFTIIDSEKFSNKYATLKNSFEKIADEMISRINEIEAETN</sequence>
<name>A0ACC8X9A2_9FIRM</name>
<comment type="caution">
    <text evidence="1">The sequence shown here is derived from an EMBL/GenBank/DDBJ whole genome shotgun (WGS) entry which is preliminary data.</text>
</comment>
<accession>A0ACC8X9A2</accession>